<name>A0A1I3QEB5_9PSEU</name>
<accession>A0A1I3QEB5</accession>
<proteinExistence type="predicted"/>
<reference evidence="2 3" key="1">
    <citation type="submission" date="2016-10" db="EMBL/GenBank/DDBJ databases">
        <authorList>
            <person name="de Groot N.N."/>
        </authorList>
    </citation>
    <scope>NUCLEOTIDE SEQUENCE [LARGE SCALE GENOMIC DNA]</scope>
    <source>
        <strain evidence="2 3">DSM 44468</strain>
    </source>
</reference>
<dbReference type="OrthoDB" id="2373347at2"/>
<feature type="domain" description="Metallo-beta-lactamase" evidence="1">
    <location>
        <begin position="71"/>
        <end position="240"/>
    </location>
</feature>
<dbReference type="STRING" id="115433.SAMN05421835_104303"/>
<dbReference type="SUPFAM" id="SSF56281">
    <property type="entry name" value="Metallo-hydrolase/oxidoreductase"/>
    <property type="match status" value="1"/>
</dbReference>
<evidence type="ECO:0000313" key="3">
    <source>
        <dbReference type="Proteomes" id="UP000199025"/>
    </source>
</evidence>
<dbReference type="Pfam" id="PF00753">
    <property type="entry name" value="Lactamase_B"/>
    <property type="match status" value="1"/>
</dbReference>
<sequence>MTFWICGTCAVEHAERIDVCAICADERQWVPADGQHWTTLEELAGSGYRTEVVELEPDLFGVSSTPKAGIGQQSKLVRTPAGSLLWDPLGYLDDDAVRRVRELGEVVAIAASHPHMFGVQVEWSRRLGGVPVLVTEADAEWIARPDPVIRLWKGTEEVVPGVTLSQVGGHFPGSAVAHWAAGAGGRGVLLSGDTLFPNPDRSSVSFMRSYPNRIPLSPGVVERVTRHVEQFAFDRVYGNFENRIDADARAVVRRSADRHIAWTRGDFDHLT</sequence>
<dbReference type="PANTHER" id="PTHR36839">
    <property type="entry name" value="METALLO-BETA-LACTAMASE FAMILY PROTEIN (AFU_ORTHOLOGUE AFUA_5G12770)"/>
    <property type="match status" value="1"/>
</dbReference>
<dbReference type="SMART" id="SM00849">
    <property type="entry name" value="Lactamase_B"/>
    <property type="match status" value="1"/>
</dbReference>
<dbReference type="RefSeq" id="WP_091505512.1">
    <property type="nucleotide sequence ID" value="NZ_FORP01000004.1"/>
</dbReference>
<dbReference type="PANTHER" id="PTHR36839:SF1">
    <property type="entry name" value="METALLO-BETA-LACTAMASE FAMILY PROTEIN (AFU_ORTHOLOGUE AFUA_5G12770)"/>
    <property type="match status" value="1"/>
</dbReference>
<keyword evidence="3" id="KW-1185">Reference proteome</keyword>
<organism evidence="2 3">
    <name type="scientific">Amycolatopsis sacchari</name>
    <dbReference type="NCBI Taxonomy" id="115433"/>
    <lineage>
        <taxon>Bacteria</taxon>
        <taxon>Bacillati</taxon>
        <taxon>Actinomycetota</taxon>
        <taxon>Actinomycetes</taxon>
        <taxon>Pseudonocardiales</taxon>
        <taxon>Pseudonocardiaceae</taxon>
        <taxon>Amycolatopsis</taxon>
    </lineage>
</organism>
<dbReference type="InterPro" id="IPR036866">
    <property type="entry name" value="RibonucZ/Hydroxyglut_hydro"/>
</dbReference>
<dbReference type="EMBL" id="FORP01000004">
    <property type="protein sequence ID" value="SFJ32493.1"/>
    <property type="molecule type" value="Genomic_DNA"/>
</dbReference>
<dbReference type="Proteomes" id="UP000199025">
    <property type="component" value="Unassembled WGS sequence"/>
</dbReference>
<evidence type="ECO:0000259" key="1">
    <source>
        <dbReference type="SMART" id="SM00849"/>
    </source>
</evidence>
<protein>
    <submittedName>
        <fullName evidence="2">Metallo-beta-lactamase superfamily protein</fullName>
    </submittedName>
</protein>
<dbReference type="Gene3D" id="3.60.15.10">
    <property type="entry name" value="Ribonuclease Z/Hydroxyacylglutathione hydrolase-like"/>
    <property type="match status" value="1"/>
</dbReference>
<dbReference type="AlphaFoldDB" id="A0A1I3QEB5"/>
<gene>
    <name evidence="2" type="ORF">SAMN05421835_104303</name>
</gene>
<evidence type="ECO:0000313" key="2">
    <source>
        <dbReference type="EMBL" id="SFJ32493.1"/>
    </source>
</evidence>
<dbReference type="InterPro" id="IPR001279">
    <property type="entry name" value="Metallo-B-lactamas"/>
</dbReference>